<protein>
    <submittedName>
        <fullName evidence="1">AGAP002708-PA-like protein</fullName>
    </submittedName>
</protein>
<dbReference type="PANTHER" id="PTHR23279">
    <property type="entry name" value="DEFECTIVE PROBOSCIS EXTENSION RESPONSE DPR -RELATED"/>
    <property type="match status" value="1"/>
</dbReference>
<dbReference type="AlphaFoldDB" id="A0A084WD21"/>
<dbReference type="PANTHER" id="PTHR23279:SF3">
    <property type="entry name" value="DEFECTIVE PROBOSCIS EXTENSION RESPONSE 18"/>
    <property type="match status" value="1"/>
</dbReference>
<keyword evidence="3" id="KW-1185">Reference proteome</keyword>
<dbReference type="SUPFAM" id="SSF48726">
    <property type="entry name" value="Immunoglobulin"/>
    <property type="match status" value="1"/>
</dbReference>
<evidence type="ECO:0000313" key="1">
    <source>
        <dbReference type="EMBL" id="KFB48115.1"/>
    </source>
</evidence>
<dbReference type="InterPro" id="IPR037448">
    <property type="entry name" value="Zig-8"/>
</dbReference>
<dbReference type="GO" id="GO:0050808">
    <property type="term" value="P:synapse organization"/>
    <property type="evidence" value="ECO:0007669"/>
    <property type="project" value="TreeGrafter"/>
</dbReference>
<gene>
    <name evidence="1" type="ORF">ZHAS_00016184</name>
</gene>
<reference evidence="2" key="2">
    <citation type="submission" date="2020-05" db="UniProtKB">
        <authorList>
            <consortium name="EnsemblMetazoa"/>
        </authorList>
    </citation>
    <scope>IDENTIFICATION</scope>
</reference>
<evidence type="ECO:0000313" key="3">
    <source>
        <dbReference type="Proteomes" id="UP000030765"/>
    </source>
</evidence>
<proteinExistence type="predicted"/>
<dbReference type="EMBL" id="KE525338">
    <property type="protein sequence ID" value="KFB48115.1"/>
    <property type="molecule type" value="Genomic_DNA"/>
</dbReference>
<name>A0A084WD21_ANOSI</name>
<organism evidence="1">
    <name type="scientific">Anopheles sinensis</name>
    <name type="common">Mosquito</name>
    <dbReference type="NCBI Taxonomy" id="74873"/>
    <lineage>
        <taxon>Eukaryota</taxon>
        <taxon>Metazoa</taxon>
        <taxon>Ecdysozoa</taxon>
        <taxon>Arthropoda</taxon>
        <taxon>Hexapoda</taxon>
        <taxon>Insecta</taxon>
        <taxon>Pterygota</taxon>
        <taxon>Neoptera</taxon>
        <taxon>Endopterygota</taxon>
        <taxon>Diptera</taxon>
        <taxon>Nematocera</taxon>
        <taxon>Culicoidea</taxon>
        <taxon>Culicidae</taxon>
        <taxon>Anophelinae</taxon>
        <taxon>Anopheles</taxon>
    </lineage>
</organism>
<dbReference type="Proteomes" id="UP000030765">
    <property type="component" value="Unassembled WGS sequence"/>
</dbReference>
<dbReference type="VEuPathDB" id="VectorBase:ASIS016528"/>
<sequence>MWIRRTIDKVSLLTVGNNTYSGDPRIKVKFQYPNNWRLHINPIKSDDAGLYMCQVSTHPPRVFATNLTALEPAVQIVDEMGYEFYDRYYKLGSTIEISCQVLMKYLATLPPSSASAC</sequence>
<dbReference type="EMBL" id="ATLV01022916">
    <property type="status" value="NOT_ANNOTATED_CDS"/>
    <property type="molecule type" value="Genomic_DNA"/>
</dbReference>
<dbReference type="OrthoDB" id="6346662at2759"/>
<dbReference type="VEuPathDB" id="VectorBase:ASIC016184"/>
<dbReference type="EnsemblMetazoa" id="ASIC016184-RA">
    <property type="protein sequence ID" value="ASIC016184-PA"/>
    <property type="gene ID" value="ASIC016184"/>
</dbReference>
<evidence type="ECO:0000313" key="2">
    <source>
        <dbReference type="EnsemblMetazoa" id="ASIC016184-PA"/>
    </source>
</evidence>
<accession>A0A084WD21</accession>
<dbReference type="InterPro" id="IPR013783">
    <property type="entry name" value="Ig-like_fold"/>
</dbReference>
<dbReference type="Gene3D" id="2.60.40.10">
    <property type="entry name" value="Immunoglobulins"/>
    <property type="match status" value="1"/>
</dbReference>
<reference evidence="1 3" key="1">
    <citation type="journal article" date="2014" name="BMC Genomics">
        <title>Genome sequence of Anopheles sinensis provides insight into genetics basis of mosquito competence for malaria parasites.</title>
        <authorList>
            <person name="Zhou D."/>
            <person name="Zhang D."/>
            <person name="Ding G."/>
            <person name="Shi L."/>
            <person name="Hou Q."/>
            <person name="Ye Y."/>
            <person name="Xu Y."/>
            <person name="Zhou H."/>
            <person name="Xiong C."/>
            <person name="Li S."/>
            <person name="Yu J."/>
            <person name="Hong S."/>
            <person name="Yu X."/>
            <person name="Zou P."/>
            <person name="Chen C."/>
            <person name="Chang X."/>
            <person name="Wang W."/>
            <person name="Lv Y."/>
            <person name="Sun Y."/>
            <person name="Ma L."/>
            <person name="Shen B."/>
            <person name="Zhu C."/>
        </authorList>
    </citation>
    <scope>NUCLEOTIDE SEQUENCE [LARGE SCALE GENOMIC DNA]</scope>
</reference>
<dbReference type="InterPro" id="IPR036179">
    <property type="entry name" value="Ig-like_dom_sf"/>
</dbReference>
<dbReference type="STRING" id="74873.A0A084WD21"/>
<dbReference type="GO" id="GO:0032589">
    <property type="term" value="C:neuron projection membrane"/>
    <property type="evidence" value="ECO:0007669"/>
    <property type="project" value="TreeGrafter"/>
</dbReference>
<dbReference type="FunFam" id="2.60.40.10:FF:001606">
    <property type="entry name" value="uncharacterized protein LOC108091111"/>
    <property type="match status" value="1"/>
</dbReference>